<dbReference type="InterPro" id="IPR027417">
    <property type="entry name" value="P-loop_NTPase"/>
</dbReference>
<dbReference type="GO" id="GO:0051707">
    <property type="term" value="P:response to other organism"/>
    <property type="evidence" value="ECO:0007669"/>
    <property type="project" value="UniProtKB-ARBA"/>
</dbReference>
<comment type="caution">
    <text evidence="9">The sequence shown here is derived from an EMBL/GenBank/DDBJ whole genome shotgun (WGS) entry which is preliminary data.</text>
</comment>
<dbReference type="PROSITE" id="PS50104">
    <property type="entry name" value="TIR"/>
    <property type="match status" value="1"/>
</dbReference>
<dbReference type="InterPro" id="IPR000157">
    <property type="entry name" value="TIR_dom"/>
</dbReference>
<sequence>MASFKSSPYSSSSLSNSRSAYDVFLSFRGEDTRNNFVDHLYTALVQRGIHVFKDEKALHKGKSISRELLKAIEESRYAVVVFSRSYADSSWCLDELVKIMECQDQMGQMVLPVFYHVDPSHVRRQKRDFDTAFQQHEENFREEMDKVHKWRKALAAAANLSGWHVSETGNGGESAIIIKIVEEILDGIQPPIMEKNLIGIESRIDELYSILGMAQTEEVRMVGLLGMGGIGKTTIVKALFRRIAHKFEGSSFIEDVRENGSSKNDICGLQENILRDILASRREFFIMGPEQGANMIQRLIFNKKVLLVLDDVDDIKQLEFLAATHEWFGPGSRIIITTRDEHLLSGADAKYKPDFLFMNEAVELFCRHAFGKSSPPEGYEELSHRAIRYASCLPLALKVLGSFFHGRQLGVWESALNRLGKTSNDKILETLKLSFDGLDVSEKQIFLDIACFYKGKDEEHVTRVLDSFGFDPVIGISVLIEKCLVTISNKKLDMHDLIQEMGFRIVRESSPNSRLWQHEQIRDLIKGNKQNLEAIEAIISDSEYHIDDYDAKLGLSADVFESMKNLRLLDIDGKFTSTQPTYLPDELRWLCWNEYPFSILPLADMCKLVGLEMAEGNIKHLWEGRKILPNLKFIHLESLCSLTSFPDVSGAPNIERLILSDCRSLLEVHESLGSHQRLVYLDMSGCRRLKRLPSRIKMESLETLILSGCKRLERFPEVSPCMVKLSHINLYSCSGIKELPSSIKYLSSLSFLNLTNCWNLRNIPNSICELKYLKCLHLHNCVKLKKLPKKLGSMKILEELWLGFSDDVESMKKLKELRIRSIYHIGALVRPQKSIGFHSLTSLSSLRTLNLSWRQIEEGSFPKNLDAFSSLEELYLSGNSKIVQLPASIFHLSRLKRLELNKCSQLQSLCVLPSSIQELKANDCISLKKIGNLSKESEWLYKIWLINCHKLLEDEENHRYLDEMLQKSFVEKCAAVNHRLNITIPGSKIPSWFKEEKHGCRIALKLPHKWHTQIMGFVVCGVFHGEWQSGANFPRIIFRILSDGKVIPTSEVDCMNNATETDENGNAWISYIPLGFFQQMYLDLQSEDWCHIEGYLDMTVMLTNGKHSVRCGAHVIYKEDVQQITTFISDYGNVVHVDIDKYNKDLRYDEIISGNTYVYEEMSEETSLMPLRSRTSQRRITKSIYASMYAM</sequence>
<organism evidence="9 10">
    <name type="scientific">Lactuca virosa</name>
    <dbReference type="NCBI Taxonomy" id="75947"/>
    <lineage>
        <taxon>Eukaryota</taxon>
        <taxon>Viridiplantae</taxon>
        <taxon>Streptophyta</taxon>
        <taxon>Embryophyta</taxon>
        <taxon>Tracheophyta</taxon>
        <taxon>Spermatophyta</taxon>
        <taxon>Magnoliopsida</taxon>
        <taxon>eudicotyledons</taxon>
        <taxon>Gunneridae</taxon>
        <taxon>Pentapetalae</taxon>
        <taxon>asterids</taxon>
        <taxon>campanulids</taxon>
        <taxon>Asterales</taxon>
        <taxon>Asteraceae</taxon>
        <taxon>Cichorioideae</taxon>
        <taxon>Cichorieae</taxon>
        <taxon>Lactucinae</taxon>
        <taxon>Lactuca</taxon>
    </lineage>
</organism>
<dbReference type="InterPro" id="IPR055414">
    <property type="entry name" value="LRR_R13L4/SHOC2-like"/>
</dbReference>
<dbReference type="FunFam" id="3.40.50.10140:FF:000007">
    <property type="entry name" value="Disease resistance protein (TIR-NBS-LRR class)"/>
    <property type="match status" value="1"/>
</dbReference>
<evidence type="ECO:0000313" key="9">
    <source>
        <dbReference type="EMBL" id="CAH1447735.1"/>
    </source>
</evidence>
<evidence type="ECO:0000256" key="1">
    <source>
        <dbReference type="ARBA" id="ARBA00011982"/>
    </source>
</evidence>
<evidence type="ECO:0000256" key="6">
    <source>
        <dbReference type="ARBA" id="ARBA00023027"/>
    </source>
</evidence>
<dbReference type="Pfam" id="PF00931">
    <property type="entry name" value="NB-ARC"/>
    <property type="match status" value="1"/>
</dbReference>
<dbReference type="AlphaFoldDB" id="A0AAU9PDU1"/>
<evidence type="ECO:0000256" key="7">
    <source>
        <dbReference type="ARBA" id="ARBA00047304"/>
    </source>
</evidence>
<evidence type="ECO:0000256" key="4">
    <source>
        <dbReference type="ARBA" id="ARBA00022801"/>
    </source>
</evidence>
<name>A0AAU9PDU1_9ASTR</name>
<dbReference type="Pfam" id="PF01582">
    <property type="entry name" value="TIR"/>
    <property type="match status" value="1"/>
</dbReference>
<feature type="domain" description="TIR" evidence="8">
    <location>
        <begin position="19"/>
        <end position="184"/>
    </location>
</feature>
<dbReference type="Pfam" id="PF20160">
    <property type="entry name" value="C-JID"/>
    <property type="match status" value="1"/>
</dbReference>
<comment type="catalytic activity">
    <reaction evidence="7">
        <text>NAD(+) + H2O = ADP-D-ribose + nicotinamide + H(+)</text>
        <dbReference type="Rhea" id="RHEA:16301"/>
        <dbReference type="ChEBI" id="CHEBI:15377"/>
        <dbReference type="ChEBI" id="CHEBI:15378"/>
        <dbReference type="ChEBI" id="CHEBI:17154"/>
        <dbReference type="ChEBI" id="CHEBI:57540"/>
        <dbReference type="ChEBI" id="CHEBI:57967"/>
        <dbReference type="EC" id="3.2.2.6"/>
    </reaction>
    <physiologicalReaction direction="left-to-right" evidence="7">
        <dbReference type="Rhea" id="RHEA:16302"/>
    </physiologicalReaction>
</comment>
<dbReference type="PRINTS" id="PR00364">
    <property type="entry name" value="DISEASERSIST"/>
</dbReference>
<dbReference type="InterPro" id="IPR032675">
    <property type="entry name" value="LRR_dom_sf"/>
</dbReference>
<dbReference type="SUPFAM" id="SSF52058">
    <property type="entry name" value="L domain-like"/>
    <property type="match status" value="2"/>
</dbReference>
<dbReference type="Pfam" id="PF23282">
    <property type="entry name" value="WHD_ROQ1"/>
    <property type="match status" value="1"/>
</dbReference>
<dbReference type="Proteomes" id="UP001157418">
    <property type="component" value="Unassembled WGS sequence"/>
</dbReference>
<dbReference type="InterPro" id="IPR036390">
    <property type="entry name" value="WH_DNA-bd_sf"/>
</dbReference>
<evidence type="ECO:0000256" key="5">
    <source>
        <dbReference type="ARBA" id="ARBA00022821"/>
    </source>
</evidence>
<dbReference type="SUPFAM" id="SSF52200">
    <property type="entry name" value="Toll/Interleukin receptor TIR domain"/>
    <property type="match status" value="1"/>
</dbReference>
<dbReference type="GO" id="GO:0043531">
    <property type="term" value="F:ADP binding"/>
    <property type="evidence" value="ECO:0007669"/>
    <property type="project" value="InterPro"/>
</dbReference>
<dbReference type="SUPFAM" id="SSF52540">
    <property type="entry name" value="P-loop containing nucleoside triphosphate hydrolases"/>
    <property type="match status" value="1"/>
</dbReference>
<accession>A0AAU9PDU1</accession>
<dbReference type="InterPro" id="IPR045344">
    <property type="entry name" value="C-JID"/>
</dbReference>
<protein>
    <recommendedName>
        <fullName evidence="1">ADP-ribosyl cyclase/cyclic ADP-ribose hydrolase</fullName>
        <ecNumber evidence="1">3.2.2.6</ecNumber>
    </recommendedName>
</protein>
<gene>
    <name evidence="9" type="ORF">LVIROSA_LOCUS33326</name>
</gene>
<dbReference type="PANTHER" id="PTHR11017:SF479">
    <property type="entry name" value="DISEASE RESISTANCE PROTEIN (TIR-NBS-LRR CLASS) FAMILY"/>
    <property type="match status" value="1"/>
</dbReference>
<dbReference type="InterPro" id="IPR058192">
    <property type="entry name" value="WHD_ROQ1-like"/>
</dbReference>
<keyword evidence="5" id="KW-0611">Plant defense</keyword>
<dbReference type="EMBL" id="CAKMRJ010005608">
    <property type="protein sequence ID" value="CAH1447735.1"/>
    <property type="molecule type" value="Genomic_DNA"/>
</dbReference>
<reference evidence="9 10" key="1">
    <citation type="submission" date="2022-01" db="EMBL/GenBank/DDBJ databases">
        <authorList>
            <person name="Xiong W."/>
            <person name="Schranz E."/>
        </authorList>
    </citation>
    <scope>NUCLEOTIDE SEQUENCE [LARGE SCALE GENOMIC DNA]</scope>
</reference>
<evidence type="ECO:0000256" key="3">
    <source>
        <dbReference type="ARBA" id="ARBA00022737"/>
    </source>
</evidence>
<keyword evidence="2" id="KW-0433">Leucine-rich repeat</keyword>
<dbReference type="InterPro" id="IPR035897">
    <property type="entry name" value="Toll_tir_struct_dom_sf"/>
</dbReference>
<proteinExistence type="predicted"/>
<dbReference type="Gene3D" id="1.10.8.430">
    <property type="entry name" value="Helical domain of apoptotic protease-activating factors"/>
    <property type="match status" value="1"/>
</dbReference>
<dbReference type="SMART" id="SM00255">
    <property type="entry name" value="TIR"/>
    <property type="match status" value="1"/>
</dbReference>
<dbReference type="InterPro" id="IPR044974">
    <property type="entry name" value="Disease_R_plants"/>
</dbReference>
<dbReference type="InterPro" id="IPR002182">
    <property type="entry name" value="NB-ARC"/>
</dbReference>
<dbReference type="GO" id="GO:0007165">
    <property type="term" value="P:signal transduction"/>
    <property type="evidence" value="ECO:0007669"/>
    <property type="project" value="InterPro"/>
</dbReference>
<dbReference type="EC" id="3.2.2.6" evidence="1"/>
<dbReference type="InterPro" id="IPR042197">
    <property type="entry name" value="Apaf_helical"/>
</dbReference>
<keyword evidence="3" id="KW-0677">Repeat</keyword>
<dbReference type="Pfam" id="PF23598">
    <property type="entry name" value="LRR_14"/>
    <property type="match status" value="1"/>
</dbReference>
<dbReference type="SUPFAM" id="SSF46785">
    <property type="entry name" value="Winged helix' DNA-binding domain"/>
    <property type="match status" value="1"/>
</dbReference>
<evidence type="ECO:0000256" key="2">
    <source>
        <dbReference type="ARBA" id="ARBA00022614"/>
    </source>
</evidence>
<dbReference type="Gene3D" id="3.40.50.10140">
    <property type="entry name" value="Toll/interleukin-1 receptor homology (TIR) domain"/>
    <property type="match status" value="1"/>
</dbReference>
<dbReference type="Gene3D" id="3.80.10.10">
    <property type="entry name" value="Ribonuclease Inhibitor"/>
    <property type="match status" value="3"/>
</dbReference>
<evidence type="ECO:0000313" key="10">
    <source>
        <dbReference type="Proteomes" id="UP001157418"/>
    </source>
</evidence>
<dbReference type="GO" id="GO:0061809">
    <property type="term" value="F:NAD+ nucleosidase activity, cyclic ADP-ribose generating"/>
    <property type="evidence" value="ECO:0007669"/>
    <property type="project" value="UniProtKB-EC"/>
</dbReference>
<dbReference type="GO" id="GO:0006952">
    <property type="term" value="P:defense response"/>
    <property type="evidence" value="ECO:0007669"/>
    <property type="project" value="UniProtKB-KW"/>
</dbReference>
<dbReference type="Gene3D" id="3.40.50.300">
    <property type="entry name" value="P-loop containing nucleotide triphosphate hydrolases"/>
    <property type="match status" value="1"/>
</dbReference>
<keyword evidence="10" id="KW-1185">Reference proteome</keyword>
<evidence type="ECO:0000259" key="8">
    <source>
        <dbReference type="PROSITE" id="PS50104"/>
    </source>
</evidence>
<keyword evidence="4" id="KW-0378">Hydrolase</keyword>
<keyword evidence="6" id="KW-0520">NAD</keyword>
<dbReference type="PANTHER" id="PTHR11017">
    <property type="entry name" value="LEUCINE-RICH REPEAT-CONTAINING PROTEIN"/>
    <property type="match status" value="1"/>
</dbReference>